<reference evidence="1 2" key="1">
    <citation type="journal article" date="2018" name="Front. Plant Sci.">
        <title>Red Clover (Trifolium pratense) and Zigzag Clover (T. medium) - A Picture of Genomic Similarities and Differences.</title>
        <authorList>
            <person name="Dluhosova J."/>
            <person name="Istvanek J."/>
            <person name="Nedelnik J."/>
            <person name="Repkova J."/>
        </authorList>
    </citation>
    <scope>NUCLEOTIDE SEQUENCE [LARGE SCALE GENOMIC DNA]</scope>
    <source>
        <strain evidence="2">cv. 10/8</strain>
        <tissue evidence="1">Leaf</tissue>
    </source>
</reference>
<keyword evidence="2" id="KW-1185">Reference proteome</keyword>
<comment type="caution">
    <text evidence="1">The sequence shown here is derived from an EMBL/GenBank/DDBJ whole genome shotgun (WGS) entry which is preliminary data.</text>
</comment>
<sequence length="34" mass="3820">SALTHDEIRQANDVKRSASWEATHGFRCATCMQV</sequence>
<protein>
    <submittedName>
        <fullName evidence="1">Uncharacterized protein</fullName>
    </submittedName>
</protein>
<evidence type="ECO:0000313" key="1">
    <source>
        <dbReference type="EMBL" id="MCI80441.1"/>
    </source>
</evidence>
<evidence type="ECO:0000313" key="2">
    <source>
        <dbReference type="Proteomes" id="UP000265520"/>
    </source>
</evidence>
<dbReference type="AlphaFoldDB" id="A0A392V033"/>
<dbReference type="EMBL" id="LXQA010995736">
    <property type="protein sequence ID" value="MCI80441.1"/>
    <property type="molecule type" value="Genomic_DNA"/>
</dbReference>
<name>A0A392V033_9FABA</name>
<accession>A0A392V033</accession>
<organism evidence="1 2">
    <name type="scientific">Trifolium medium</name>
    <dbReference type="NCBI Taxonomy" id="97028"/>
    <lineage>
        <taxon>Eukaryota</taxon>
        <taxon>Viridiplantae</taxon>
        <taxon>Streptophyta</taxon>
        <taxon>Embryophyta</taxon>
        <taxon>Tracheophyta</taxon>
        <taxon>Spermatophyta</taxon>
        <taxon>Magnoliopsida</taxon>
        <taxon>eudicotyledons</taxon>
        <taxon>Gunneridae</taxon>
        <taxon>Pentapetalae</taxon>
        <taxon>rosids</taxon>
        <taxon>fabids</taxon>
        <taxon>Fabales</taxon>
        <taxon>Fabaceae</taxon>
        <taxon>Papilionoideae</taxon>
        <taxon>50 kb inversion clade</taxon>
        <taxon>NPAAA clade</taxon>
        <taxon>Hologalegina</taxon>
        <taxon>IRL clade</taxon>
        <taxon>Trifolieae</taxon>
        <taxon>Trifolium</taxon>
    </lineage>
</organism>
<feature type="non-terminal residue" evidence="1">
    <location>
        <position position="1"/>
    </location>
</feature>
<proteinExistence type="predicted"/>
<dbReference type="Proteomes" id="UP000265520">
    <property type="component" value="Unassembled WGS sequence"/>
</dbReference>